<evidence type="ECO:0000256" key="4">
    <source>
        <dbReference type="ARBA" id="ARBA00023315"/>
    </source>
</evidence>
<evidence type="ECO:0000256" key="2">
    <source>
        <dbReference type="ARBA" id="ARBA00022490"/>
    </source>
</evidence>
<comment type="function">
    <text evidence="5">Acetylates the N-terminal alanine of ribosomal protein bS18.</text>
</comment>
<dbReference type="PROSITE" id="PS51186">
    <property type="entry name" value="GNAT"/>
    <property type="match status" value="1"/>
</dbReference>
<dbReference type="EMBL" id="JAENBP010000005">
    <property type="protein sequence ID" value="MBJ8349984.1"/>
    <property type="molecule type" value="Genomic_DNA"/>
</dbReference>
<reference evidence="7 8" key="1">
    <citation type="journal article" date="2021" name="Int. J. Syst. Evol. Microbiol.">
        <title>Streptococcus vicugnae sp. nov., isolated from faeces of alpacas (Vicugna pacos) and cattle (Bos taurus), Streptococcus zalophi sp. nov., and Streptococcus pacificus sp. nov., isolated from respiratory tract of California sea lions (Zalophus californianus).</title>
        <authorList>
            <person name="Volokhov D.V."/>
            <person name="Zagorodnyaya T.A."/>
            <person name="Shen Z."/>
            <person name="Blom J."/>
            <person name="Furtak V.A."/>
            <person name="Eisenberg T."/>
            <person name="Fan P."/>
            <person name="Jeong K.C."/>
            <person name="Gao Y."/>
            <person name="Zhang S."/>
            <person name="Amselle M."/>
        </authorList>
    </citation>
    <scope>NUCLEOTIDE SEQUENCE [LARGE SCALE GENOMIC DNA]</scope>
    <source>
        <strain evidence="8">CSL7508-lung</strain>
    </source>
</reference>
<keyword evidence="2 5" id="KW-0963">Cytoplasm</keyword>
<organism evidence="7 8">
    <name type="scientific">Streptococcus zalophi</name>
    <dbReference type="NCBI Taxonomy" id="640031"/>
    <lineage>
        <taxon>Bacteria</taxon>
        <taxon>Bacillati</taxon>
        <taxon>Bacillota</taxon>
        <taxon>Bacilli</taxon>
        <taxon>Lactobacillales</taxon>
        <taxon>Streptococcaceae</taxon>
        <taxon>Streptococcus</taxon>
    </lineage>
</organism>
<proteinExistence type="inferred from homology"/>
<dbReference type="InterPro" id="IPR006464">
    <property type="entry name" value="AcTrfase_RimI/Ard1"/>
</dbReference>
<keyword evidence="3" id="KW-0808">Transferase</keyword>
<evidence type="ECO:0000313" key="8">
    <source>
        <dbReference type="Proteomes" id="UP000644875"/>
    </source>
</evidence>
<comment type="similarity">
    <text evidence="1 5">Belongs to the acetyltransferase family. RimI subfamily.</text>
</comment>
<sequence>MLSTMEKVDVIHAILEDVYTKSPWSKRQIQADLEKENTDYFFVYHEKEAVGFLAIEYLYGELEITNIAVKSAFQNKGFGATLLQQLLNKPEAVFLEVRASNHKGQAFYQKNGFQVVGERKNYYHDPIEDAVIMKREENNER</sequence>
<keyword evidence="4" id="KW-0012">Acyltransferase</keyword>
<comment type="subcellular location">
    <subcellularLocation>
        <location evidence="5">Cytoplasm</location>
    </subcellularLocation>
</comment>
<comment type="catalytic activity">
    <reaction evidence="5">
        <text>N-terminal L-alanyl-[ribosomal protein bS18] + acetyl-CoA = N-terminal N(alpha)-acetyl-L-alanyl-[ribosomal protein bS18] + CoA + H(+)</text>
        <dbReference type="Rhea" id="RHEA:43756"/>
        <dbReference type="Rhea" id="RHEA-COMP:10676"/>
        <dbReference type="Rhea" id="RHEA-COMP:10677"/>
        <dbReference type="ChEBI" id="CHEBI:15378"/>
        <dbReference type="ChEBI" id="CHEBI:57287"/>
        <dbReference type="ChEBI" id="CHEBI:57288"/>
        <dbReference type="ChEBI" id="CHEBI:64718"/>
        <dbReference type="ChEBI" id="CHEBI:83683"/>
        <dbReference type="EC" id="2.3.1.266"/>
    </reaction>
</comment>
<accession>A0A934PAI9</accession>
<keyword evidence="7" id="KW-0689">Ribosomal protein</keyword>
<dbReference type="AlphaFoldDB" id="A0A934PAI9"/>
<dbReference type="RefSeq" id="WP_199567901.1">
    <property type="nucleotide sequence ID" value="NZ_JAENBP010000005.1"/>
</dbReference>
<dbReference type="PANTHER" id="PTHR43420">
    <property type="entry name" value="ACETYLTRANSFERASE"/>
    <property type="match status" value="1"/>
</dbReference>
<dbReference type="Gene3D" id="3.40.630.30">
    <property type="match status" value="1"/>
</dbReference>
<keyword evidence="7" id="KW-0687">Ribonucleoprotein</keyword>
<dbReference type="PANTHER" id="PTHR43420:SF44">
    <property type="entry name" value="ACETYLTRANSFERASE YPEA"/>
    <property type="match status" value="1"/>
</dbReference>
<feature type="domain" description="N-acetyltransferase" evidence="6">
    <location>
        <begin position="1"/>
        <end position="138"/>
    </location>
</feature>
<dbReference type="EC" id="2.3.1.266" evidence="5"/>
<name>A0A934PAI9_9STRE</name>
<gene>
    <name evidence="7" type="primary">rimI</name>
    <name evidence="7" type="ORF">JHK64_04990</name>
</gene>
<evidence type="ECO:0000313" key="7">
    <source>
        <dbReference type="EMBL" id="MBJ8349984.1"/>
    </source>
</evidence>
<evidence type="ECO:0000256" key="1">
    <source>
        <dbReference type="ARBA" id="ARBA00005395"/>
    </source>
</evidence>
<evidence type="ECO:0000259" key="6">
    <source>
        <dbReference type="PROSITE" id="PS51186"/>
    </source>
</evidence>
<dbReference type="NCBIfam" id="TIGR01575">
    <property type="entry name" value="rimI"/>
    <property type="match status" value="1"/>
</dbReference>
<dbReference type="CDD" id="cd04301">
    <property type="entry name" value="NAT_SF"/>
    <property type="match status" value="1"/>
</dbReference>
<comment type="caution">
    <text evidence="7">The sequence shown here is derived from an EMBL/GenBank/DDBJ whole genome shotgun (WGS) entry which is preliminary data.</text>
</comment>
<dbReference type="GO" id="GO:0005840">
    <property type="term" value="C:ribosome"/>
    <property type="evidence" value="ECO:0007669"/>
    <property type="project" value="UniProtKB-KW"/>
</dbReference>
<keyword evidence="8" id="KW-1185">Reference proteome</keyword>
<evidence type="ECO:0000256" key="3">
    <source>
        <dbReference type="ARBA" id="ARBA00022679"/>
    </source>
</evidence>
<dbReference type="GO" id="GO:0005737">
    <property type="term" value="C:cytoplasm"/>
    <property type="evidence" value="ECO:0007669"/>
    <property type="project" value="UniProtKB-SubCell"/>
</dbReference>
<dbReference type="Pfam" id="PF00583">
    <property type="entry name" value="Acetyltransf_1"/>
    <property type="match status" value="1"/>
</dbReference>
<dbReference type="InterPro" id="IPR050680">
    <property type="entry name" value="YpeA/RimI_acetyltransf"/>
</dbReference>
<evidence type="ECO:0000256" key="5">
    <source>
        <dbReference type="RuleBase" id="RU363094"/>
    </source>
</evidence>
<dbReference type="InterPro" id="IPR016181">
    <property type="entry name" value="Acyl_CoA_acyltransferase"/>
</dbReference>
<dbReference type="GO" id="GO:0008999">
    <property type="term" value="F:protein-N-terminal-alanine acetyltransferase activity"/>
    <property type="evidence" value="ECO:0007669"/>
    <property type="project" value="UniProtKB-EC"/>
</dbReference>
<dbReference type="InterPro" id="IPR000182">
    <property type="entry name" value="GNAT_dom"/>
</dbReference>
<dbReference type="SUPFAM" id="SSF55729">
    <property type="entry name" value="Acyl-CoA N-acyltransferases (Nat)"/>
    <property type="match status" value="1"/>
</dbReference>
<protein>
    <recommendedName>
        <fullName evidence="5">[Ribosomal protein bS18]-alanine N-acetyltransferase</fullName>
        <ecNumber evidence="5">2.3.1.266</ecNumber>
    </recommendedName>
</protein>
<dbReference type="Proteomes" id="UP000644875">
    <property type="component" value="Unassembled WGS sequence"/>
</dbReference>